<feature type="domain" description="PIN" evidence="1">
    <location>
        <begin position="11"/>
        <end position="36"/>
    </location>
</feature>
<dbReference type="Pfam" id="PF13470">
    <property type="entry name" value="PIN_3"/>
    <property type="match status" value="1"/>
</dbReference>
<dbReference type="AlphaFoldDB" id="A0A806K1B1"/>
<dbReference type="EMBL" id="JQ844237">
    <property type="protein sequence ID" value="AGS53598.1"/>
    <property type="molecule type" value="Genomic_DNA"/>
</dbReference>
<evidence type="ECO:0000313" key="2">
    <source>
        <dbReference type="EMBL" id="AGS53598.1"/>
    </source>
</evidence>
<accession>A0A806K1B1</accession>
<proteinExistence type="predicted"/>
<dbReference type="InterPro" id="IPR002716">
    <property type="entry name" value="PIN_dom"/>
</dbReference>
<sequence length="62" mass="7231">MQPPTSNIDLLSDKDDNMFLELAEESEADFLITGNINDFTISEYKKTLIVTPKQYWENHRPI</sequence>
<name>A0A806K1B1_9BACT</name>
<organism evidence="2">
    <name type="scientific">uncultured bacterium contig00070</name>
    <dbReference type="NCBI Taxonomy" id="1181551"/>
    <lineage>
        <taxon>Bacteria</taxon>
        <taxon>environmental samples</taxon>
    </lineage>
</organism>
<protein>
    <recommendedName>
        <fullName evidence="1">PIN domain-containing protein</fullName>
    </recommendedName>
</protein>
<evidence type="ECO:0000259" key="1">
    <source>
        <dbReference type="Pfam" id="PF13470"/>
    </source>
</evidence>
<reference evidence="2" key="1">
    <citation type="submission" date="2012-03" db="EMBL/GenBank/DDBJ databases">
        <title>Functional metagenomics reveals considerable lignocellulase gene clusters in the gut microbiome of a wood-feeding higher termite.</title>
        <authorList>
            <person name="Liu N."/>
        </authorList>
    </citation>
    <scope>NUCLEOTIDE SEQUENCE</scope>
</reference>